<feature type="signal peptide" evidence="14">
    <location>
        <begin position="1"/>
        <end position="23"/>
    </location>
</feature>
<evidence type="ECO:0000256" key="14">
    <source>
        <dbReference type="SAM" id="SignalP"/>
    </source>
</evidence>
<feature type="domain" description="EGF-like" evidence="15">
    <location>
        <begin position="52"/>
        <end position="93"/>
    </location>
</feature>
<dbReference type="PRINTS" id="PR00009">
    <property type="entry name" value="EGFTGF"/>
</dbReference>
<dbReference type="Ensembl" id="ENSGMOT00000030755.1">
    <property type="protein sequence ID" value="ENSGMOP00000064493.1"/>
    <property type="gene ID" value="ENSGMOG00000025026.1"/>
</dbReference>
<evidence type="ECO:0000256" key="8">
    <source>
        <dbReference type="ARBA" id="ARBA00023030"/>
    </source>
</evidence>
<feature type="disulfide bond" evidence="12">
    <location>
        <begin position="64"/>
        <end position="81"/>
    </location>
</feature>
<dbReference type="GO" id="GO:0005615">
    <property type="term" value="C:extracellular space"/>
    <property type="evidence" value="ECO:0007669"/>
    <property type="project" value="TreeGrafter"/>
</dbReference>
<keyword evidence="8" id="KW-0339">Growth factor</keyword>
<keyword evidence="7 13" id="KW-1133">Transmembrane helix</keyword>
<evidence type="ECO:0000256" key="7">
    <source>
        <dbReference type="ARBA" id="ARBA00022989"/>
    </source>
</evidence>
<dbReference type="GeneID" id="115554656"/>
<protein>
    <submittedName>
        <fullName evidence="16">Proepiregulin-like</fullName>
    </submittedName>
</protein>
<evidence type="ECO:0000256" key="11">
    <source>
        <dbReference type="ARBA" id="ARBA00023180"/>
    </source>
</evidence>
<proteinExistence type="predicted"/>
<dbReference type="OMA" id="CKWYKKN"/>
<comment type="caution">
    <text evidence="12">Lacks conserved residue(s) required for the propagation of feature annotation.</text>
</comment>
<feature type="transmembrane region" description="Helical" evidence="13">
    <location>
        <begin position="107"/>
        <end position="129"/>
    </location>
</feature>
<dbReference type="PROSITE" id="PS01186">
    <property type="entry name" value="EGF_2"/>
    <property type="match status" value="1"/>
</dbReference>
<comment type="subcellular location">
    <subcellularLocation>
        <location evidence="1">Membrane</location>
        <topology evidence="1">Single-pass type I membrane protein</topology>
    </subcellularLocation>
    <subcellularLocation>
        <location evidence="2">Secreted</location>
    </subcellularLocation>
</comment>
<dbReference type="Proteomes" id="UP000694546">
    <property type="component" value="Chromosome 11"/>
</dbReference>
<evidence type="ECO:0000256" key="2">
    <source>
        <dbReference type="ARBA" id="ARBA00004613"/>
    </source>
</evidence>
<dbReference type="PROSITE" id="PS00022">
    <property type="entry name" value="EGF_1"/>
    <property type="match status" value="1"/>
</dbReference>
<dbReference type="Gene3D" id="2.10.25.10">
    <property type="entry name" value="Laminin"/>
    <property type="match status" value="1"/>
</dbReference>
<dbReference type="SUPFAM" id="SSF57196">
    <property type="entry name" value="EGF/Laminin"/>
    <property type="match status" value="1"/>
</dbReference>
<evidence type="ECO:0000256" key="13">
    <source>
        <dbReference type="SAM" id="Phobius"/>
    </source>
</evidence>
<dbReference type="GO" id="GO:0008083">
    <property type="term" value="F:growth factor activity"/>
    <property type="evidence" value="ECO:0007669"/>
    <property type="project" value="UniProtKB-KW"/>
</dbReference>
<dbReference type="GO" id="GO:0007173">
    <property type="term" value="P:epidermal growth factor receptor signaling pathway"/>
    <property type="evidence" value="ECO:0007669"/>
    <property type="project" value="TreeGrafter"/>
</dbReference>
<keyword evidence="10 12" id="KW-1015">Disulfide bond</keyword>
<keyword evidence="3" id="KW-0964">Secreted</keyword>
<evidence type="ECO:0000256" key="6">
    <source>
        <dbReference type="ARBA" id="ARBA00022729"/>
    </source>
</evidence>
<keyword evidence="9 13" id="KW-0472">Membrane</keyword>
<dbReference type="GeneTree" id="ENSGT00510000048748"/>
<keyword evidence="5 13" id="KW-0812">Transmembrane</keyword>
<dbReference type="PANTHER" id="PTHR10740:SF11">
    <property type="entry name" value="PROEPIREGULIN"/>
    <property type="match status" value="1"/>
</dbReference>
<dbReference type="Pfam" id="PF00008">
    <property type="entry name" value="EGF"/>
    <property type="match status" value="1"/>
</dbReference>
<feature type="chain" id="PRO_5047512254" evidence="14">
    <location>
        <begin position="24"/>
        <end position="152"/>
    </location>
</feature>
<evidence type="ECO:0000256" key="5">
    <source>
        <dbReference type="ARBA" id="ARBA00022692"/>
    </source>
</evidence>
<name>A0A8C5CRD9_GADMO</name>
<evidence type="ECO:0000256" key="1">
    <source>
        <dbReference type="ARBA" id="ARBA00004479"/>
    </source>
</evidence>
<evidence type="ECO:0000256" key="3">
    <source>
        <dbReference type="ARBA" id="ARBA00022525"/>
    </source>
</evidence>
<evidence type="ECO:0000313" key="16">
    <source>
        <dbReference type="Ensembl" id="ENSGMOP00000064493.1"/>
    </source>
</evidence>
<evidence type="ECO:0000256" key="9">
    <source>
        <dbReference type="ARBA" id="ARBA00023136"/>
    </source>
</evidence>
<dbReference type="GO" id="GO:0005154">
    <property type="term" value="F:epidermal growth factor receptor binding"/>
    <property type="evidence" value="ECO:0007669"/>
    <property type="project" value="TreeGrafter"/>
</dbReference>
<reference evidence="16" key="2">
    <citation type="submission" date="2025-09" db="UniProtKB">
        <authorList>
            <consortium name="Ensembl"/>
        </authorList>
    </citation>
    <scope>IDENTIFICATION</scope>
</reference>
<reference evidence="16" key="1">
    <citation type="submission" date="2025-08" db="UniProtKB">
        <authorList>
            <consortium name="Ensembl"/>
        </authorList>
    </citation>
    <scope>IDENTIFICATION</scope>
</reference>
<dbReference type="AlphaFoldDB" id="A0A8C5CRD9"/>
<accession>A0A8C5CRD9</accession>
<keyword evidence="11" id="KW-0325">Glycoprotein</keyword>
<feature type="disulfide bond" evidence="12">
    <location>
        <begin position="83"/>
        <end position="92"/>
    </location>
</feature>
<evidence type="ECO:0000256" key="4">
    <source>
        <dbReference type="ARBA" id="ARBA00022536"/>
    </source>
</evidence>
<dbReference type="GO" id="GO:0008284">
    <property type="term" value="P:positive regulation of cell population proliferation"/>
    <property type="evidence" value="ECO:0007669"/>
    <property type="project" value="TreeGrafter"/>
</dbReference>
<evidence type="ECO:0000256" key="12">
    <source>
        <dbReference type="PROSITE-ProRule" id="PRU00076"/>
    </source>
</evidence>
<organism evidence="16 17">
    <name type="scientific">Gadus morhua</name>
    <name type="common">Atlantic cod</name>
    <dbReference type="NCBI Taxonomy" id="8049"/>
    <lineage>
        <taxon>Eukaryota</taxon>
        <taxon>Metazoa</taxon>
        <taxon>Chordata</taxon>
        <taxon>Craniata</taxon>
        <taxon>Vertebrata</taxon>
        <taxon>Euteleostomi</taxon>
        <taxon>Actinopterygii</taxon>
        <taxon>Neopterygii</taxon>
        <taxon>Teleostei</taxon>
        <taxon>Neoteleostei</taxon>
        <taxon>Acanthomorphata</taxon>
        <taxon>Zeiogadaria</taxon>
        <taxon>Gadariae</taxon>
        <taxon>Gadiformes</taxon>
        <taxon>Gadoidei</taxon>
        <taxon>Gadidae</taxon>
        <taxon>Gadus</taxon>
    </lineage>
</organism>
<gene>
    <name evidence="16" type="primary">LOC115554656</name>
</gene>
<sequence>MYAIAPILLFLSGLMLVWPSALSDTGAREHTAGSVSAYNEMGQQRRRVERSPIESCGSDHQNYCFNHGKCMLLVDMNEHHCKCERGYYGHRCAQMELVFQPMKEEQWVLVAVCVVMLLIGMTGALYFFFKWYRRNKCPLPKKRAGYMGVERA</sequence>
<dbReference type="GO" id="GO:0045840">
    <property type="term" value="P:positive regulation of mitotic nuclear division"/>
    <property type="evidence" value="ECO:0007669"/>
    <property type="project" value="TreeGrafter"/>
</dbReference>
<keyword evidence="17" id="KW-1185">Reference proteome</keyword>
<dbReference type="InterPro" id="IPR000742">
    <property type="entry name" value="EGF"/>
</dbReference>
<keyword evidence="4 12" id="KW-0245">EGF-like domain</keyword>
<evidence type="ECO:0000259" key="15">
    <source>
        <dbReference type="PROSITE" id="PS50026"/>
    </source>
</evidence>
<dbReference type="PROSITE" id="PS50026">
    <property type="entry name" value="EGF_3"/>
    <property type="match status" value="1"/>
</dbReference>
<evidence type="ECO:0000313" key="17">
    <source>
        <dbReference type="Proteomes" id="UP000694546"/>
    </source>
</evidence>
<dbReference type="PANTHER" id="PTHR10740">
    <property type="entry name" value="TRANSFORMING GROWTH FACTOR ALPHA"/>
    <property type="match status" value="1"/>
</dbReference>
<evidence type="ECO:0000256" key="10">
    <source>
        <dbReference type="ARBA" id="ARBA00023157"/>
    </source>
</evidence>
<keyword evidence="6 14" id="KW-0732">Signal</keyword>
<dbReference type="GO" id="GO:0016020">
    <property type="term" value="C:membrane"/>
    <property type="evidence" value="ECO:0007669"/>
    <property type="project" value="UniProtKB-SubCell"/>
</dbReference>
<dbReference type="RefSeq" id="XP_030227313.1">
    <property type="nucleotide sequence ID" value="XM_030371453.1"/>
</dbReference>